<dbReference type="PATRIC" id="fig|1029756.8.peg.2590"/>
<gene>
    <name evidence="2" type="ORF">W911_12470</name>
</gene>
<dbReference type="RefSeq" id="WP_023787832.1">
    <property type="nucleotide sequence ID" value="NC_022997.1"/>
</dbReference>
<dbReference type="InterPro" id="IPR011928">
    <property type="entry name" value="Phage_phiJL001_Gp84"/>
</dbReference>
<reference evidence="2 3" key="1">
    <citation type="journal article" date="2014" name="Genome Announc.">
        <title>Complete Genome Sequence of Hyphomicrobium nitrativorans Strain NL23, a Denitrifying Bacterium Isolated from Biofilm of a Methanol-Fed Denitrification System Treating Seawater at the Montreal Biodome.</title>
        <authorList>
            <person name="Martineau C."/>
            <person name="Villeneuve C."/>
            <person name="Mauffrey F."/>
            <person name="Villemur R."/>
        </authorList>
    </citation>
    <scope>NUCLEOTIDE SEQUENCE [LARGE SCALE GENOMIC DNA]</scope>
    <source>
        <strain evidence="2">NL23</strain>
    </source>
</reference>
<keyword evidence="3" id="KW-1185">Reference proteome</keyword>
<organism evidence="2 3">
    <name type="scientific">Hyphomicrobium nitrativorans NL23</name>
    <dbReference type="NCBI Taxonomy" id="1029756"/>
    <lineage>
        <taxon>Bacteria</taxon>
        <taxon>Pseudomonadati</taxon>
        <taxon>Pseudomonadota</taxon>
        <taxon>Alphaproteobacteria</taxon>
        <taxon>Hyphomicrobiales</taxon>
        <taxon>Hyphomicrobiaceae</taxon>
        <taxon>Hyphomicrobium</taxon>
    </lineage>
</organism>
<dbReference type="NCBIfam" id="TIGR02218">
    <property type="entry name" value="phg_TIGR02218"/>
    <property type="match status" value="1"/>
</dbReference>
<dbReference type="STRING" id="1029756.W911_12470"/>
<dbReference type="Proteomes" id="UP000018542">
    <property type="component" value="Chromosome"/>
</dbReference>
<name>V5SDT8_9HYPH</name>
<proteinExistence type="predicted"/>
<dbReference type="Pfam" id="PF09931">
    <property type="entry name" value="Phage_phiJL001_Gp84_N"/>
    <property type="match status" value="1"/>
</dbReference>
<accession>V5SDT8</accession>
<protein>
    <recommendedName>
        <fullName evidence="1">Bacteriophage phiJL001 Gp84 C-terminal domain-containing protein</fullName>
    </recommendedName>
</protein>
<dbReference type="InterPro" id="IPR018964">
    <property type="entry name" value="Phage_phiJL001_Gp84_C"/>
</dbReference>
<dbReference type="HOGENOM" id="CLU_080134_0_0_5"/>
<dbReference type="EMBL" id="CP006912">
    <property type="protein sequence ID" value="AHB49036.1"/>
    <property type="molecule type" value="Genomic_DNA"/>
</dbReference>
<dbReference type="Pfam" id="PF09356">
    <property type="entry name" value="Phage_BR0599"/>
    <property type="match status" value="1"/>
</dbReference>
<dbReference type="AlphaFoldDB" id="V5SDT8"/>
<feature type="domain" description="Bacteriophage phiJL001 Gp84 C-terminal" evidence="1">
    <location>
        <begin position="195"/>
        <end position="277"/>
    </location>
</feature>
<evidence type="ECO:0000313" key="3">
    <source>
        <dbReference type="Proteomes" id="UP000018542"/>
    </source>
</evidence>
<dbReference type="OrthoDB" id="1633386at2"/>
<sequence>MKQLPSGLEAHLTSGATTLCWCWRLARRDGVVMGFTDHDRDVAFGGTVYEAAAGMGASEIRDAVGLGVDNLEVTSAMTSERLAEGDLAAGIYDNAEVEIYRVNWMTPAERVLMRRGNLGEVKRSGKAFAAEVRGLAHLLQQTKGRIFQYACDADLGDARCRVALANGEFTGSGALQNIDSPRRFTASGLAAFASGWFTHGLLSFTSGAAEGQKVEVKSHTHAGGVVTVELWSQARLPLAPGQTFTVSAGCDKRLTTCRAKFANAVNFRGFPHMPGNDFLTAVRRPGATSR</sequence>
<evidence type="ECO:0000259" key="1">
    <source>
        <dbReference type="Pfam" id="PF09356"/>
    </source>
</evidence>
<evidence type="ECO:0000313" key="2">
    <source>
        <dbReference type="EMBL" id="AHB49036.1"/>
    </source>
</evidence>
<dbReference type="KEGG" id="hni:W911_12470"/>